<accession>A0A1B1BI23</accession>
<reference evidence="2 3" key="1">
    <citation type="submission" date="2016-06" db="EMBL/GenBank/DDBJ databases">
        <title>Genome sequencing of Cryobacterium arcticum PAMC 27867.</title>
        <authorList>
            <person name="Lee J."/>
            <person name="Kim O.-S."/>
        </authorList>
    </citation>
    <scope>NUCLEOTIDE SEQUENCE [LARGE SCALE GENOMIC DNA]</scope>
    <source>
        <strain evidence="2 3">PAMC 27867</strain>
    </source>
</reference>
<dbReference type="Proteomes" id="UP000092582">
    <property type="component" value="Chromosome 1"/>
</dbReference>
<evidence type="ECO:0000313" key="2">
    <source>
        <dbReference type="EMBL" id="ANP72220.1"/>
    </source>
</evidence>
<feature type="domain" description="MmyB-like transcription regulator ligand binding" evidence="1">
    <location>
        <begin position="12"/>
        <end position="172"/>
    </location>
</feature>
<evidence type="ECO:0000313" key="3">
    <source>
        <dbReference type="Proteomes" id="UP000092582"/>
    </source>
</evidence>
<evidence type="ECO:0000259" key="1">
    <source>
        <dbReference type="Pfam" id="PF17765"/>
    </source>
</evidence>
<protein>
    <recommendedName>
        <fullName evidence="1">MmyB-like transcription regulator ligand binding domain-containing protein</fullName>
    </recommendedName>
</protein>
<organism evidence="2 3">
    <name type="scientific">Cryobacterium arcticum</name>
    <dbReference type="NCBI Taxonomy" id="670052"/>
    <lineage>
        <taxon>Bacteria</taxon>
        <taxon>Bacillati</taxon>
        <taxon>Actinomycetota</taxon>
        <taxon>Actinomycetes</taxon>
        <taxon>Micrococcales</taxon>
        <taxon>Microbacteriaceae</taxon>
        <taxon>Cryobacterium</taxon>
    </lineage>
</organism>
<sequence>MHADDVVNEPRGEIRAIVSSWAGTPAFLCDRHLTVVVSNNAARALSAAFSEGVNLARFTFLEPGIDRDQPGYDAAAHQVAALLRVSLNQHRADDASFRGIVGDLSVMSMDFATAWADTSLPAQASGVIDFADTPEGLIRMAYQVLHVPNSDGDALIVWGARDTESSQSLARLVKASTGS</sequence>
<dbReference type="STRING" id="670052.PA27867_1257"/>
<dbReference type="Gene3D" id="3.30.450.180">
    <property type="match status" value="1"/>
</dbReference>
<name>A0A1B1BI23_9MICO</name>
<dbReference type="RefSeq" id="WP_066594533.1">
    <property type="nucleotide sequence ID" value="NZ_CP016282.1"/>
</dbReference>
<dbReference type="KEGG" id="cart:PA27867_1257"/>
<dbReference type="EMBL" id="CP016282">
    <property type="protein sequence ID" value="ANP72220.1"/>
    <property type="molecule type" value="Genomic_DNA"/>
</dbReference>
<dbReference type="PANTHER" id="PTHR35010">
    <property type="entry name" value="BLL4672 PROTEIN-RELATED"/>
    <property type="match status" value="1"/>
</dbReference>
<dbReference type="OrthoDB" id="3518652at2"/>
<dbReference type="InterPro" id="IPR041413">
    <property type="entry name" value="MLTR_LBD"/>
</dbReference>
<gene>
    <name evidence="2" type="ORF">PA27867_1257</name>
</gene>
<dbReference type="AlphaFoldDB" id="A0A1B1BI23"/>
<dbReference type="Pfam" id="PF17765">
    <property type="entry name" value="MLTR_LBD"/>
    <property type="match status" value="1"/>
</dbReference>
<keyword evidence="3" id="KW-1185">Reference proteome</keyword>
<proteinExistence type="predicted"/>